<accession>A0A2P7BV08</accession>
<comment type="similarity">
    <text evidence="1">Belongs to the LysR transcriptional regulatory family.</text>
</comment>
<dbReference type="InterPro" id="IPR036388">
    <property type="entry name" value="WH-like_DNA-bd_sf"/>
</dbReference>
<reference evidence="7" key="1">
    <citation type="submission" date="2017-11" db="EMBL/GenBank/DDBJ databases">
        <authorList>
            <person name="Kuznetsova I."/>
            <person name="Sazanova A."/>
            <person name="Chirak E."/>
            <person name="Safronova V."/>
            <person name="Willems A."/>
        </authorList>
    </citation>
    <scope>NUCLEOTIDE SEQUENCE [LARGE SCALE GENOMIC DNA]</scope>
    <source>
        <strain evidence="7">STM 196</strain>
    </source>
</reference>
<dbReference type="InterPro" id="IPR036390">
    <property type="entry name" value="WH_DNA-bd_sf"/>
</dbReference>
<comment type="caution">
    <text evidence="6">The sequence shown here is derived from an EMBL/GenBank/DDBJ whole genome shotgun (WGS) entry which is preliminary data.</text>
</comment>
<dbReference type="OrthoDB" id="9796526at2"/>
<keyword evidence="3" id="KW-0238">DNA-binding</keyword>
<dbReference type="InterPro" id="IPR058163">
    <property type="entry name" value="LysR-type_TF_proteobact-type"/>
</dbReference>
<dbReference type="AlphaFoldDB" id="A0A2P7BV08"/>
<evidence type="ECO:0000256" key="2">
    <source>
        <dbReference type="ARBA" id="ARBA00023015"/>
    </source>
</evidence>
<dbReference type="Gene3D" id="3.40.190.290">
    <property type="match status" value="1"/>
</dbReference>
<keyword evidence="4" id="KW-0804">Transcription</keyword>
<dbReference type="InterPro" id="IPR000847">
    <property type="entry name" value="LysR_HTH_N"/>
</dbReference>
<dbReference type="InterPro" id="IPR005119">
    <property type="entry name" value="LysR_subst-bd"/>
</dbReference>
<dbReference type="Pfam" id="PF00126">
    <property type="entry name" value="HTH_1"/>
    <property type="match status" value="1"/>
</dbReference>
<dbReference type="GO" id="GO:0043565">
    <property type="term" value="F:sequence-specific DNA binding"/>
    <property type="evidence" value="ECO:0007669"/>
    <property type="project" value="TreeGrafter"/>
</dbReference>
<dbReference type="SUPFAM" id="SSF53850">
    <property type="entry name" value="Periplasmic binding protein-like II"/>
    <property type="match status" value="1"/>
</dbReference>
<protein>
    <submittedName>
        <fullName evidence="6">LysR family transcriptional regulator</fullName>
    </submittedName>
</protein>
<evidence type="ECO:0000256" key="1">
    <source>
        <dbReference type="ARBA" id="ARBA00009437"/>
    </source>
</evidence>
<dbReference type="Gene3D" id="1.10.10.10">
    <property type="entry name" value="Winged helix-like DNA-binding domain superfamily/Winged helix DNA-binding domain"/>
    <property type="match status" value="1"/>
</dbReference>
<dbReference type="GO" id="GO:0006351">
    <property type="term" value="P:DNA-templated transcription"/>
    <property type="evidence" value="ECO:0007669"/>
    <property type="project" value="TreeGrafter"/>
</dbReference>
<evidence type="ECO:0000256" key="4">
    <source>
        <dbReference type="ARBA" id="ARBA00023163"/>
    </source>
</evidence>
<dbReference type="PANTHER" id="PTHR30537:SF3">
    <property type="entry name" value="TRANSCRIPTIONAL REGULATORY PROTEIN"/>
    <property type="match status" value="1"/>
</dbReference>
<name>A0A2P7BV08_9HYPH</name>
<evidence type="ECO:0000259" key="5">
    <source>
        <dbReference type="PROSITE" id="PS50931"/>
    </source>
</evidence>
<gene>
    <name evidence="6" type="ORF">CU102_03925</name>
</gene>
<dbReference type="Pfam" id="PF03466">
    <property type="entry name" value="LysR_substrate"/>
    <property type="match status" value="1"/>
</dbReference>
<dbReference type="PANTHER" id="PTHR30537">
    <property type="entry name" value="HTH-TYPE TRANSCRIPTIONAL REGULATOR"/>
    <property type="match status" value="1"/>
</dbReference>
<evidence type="ECO:0000313" key="6">
    <source>
        <dbReference type="EMBL" id="PSH70242.1"/>
    </source>
</evidence>
<dbReference type="PROSITE" id="PS50931">
    <property type="entry name" value="HTH_LYSR"/>
    <property type="match status" value="1"/>
</dbReference>
<evidence type="ECO:0000313" key="7">
    <source>
        <dbReference type="Proteomes" id="UP000241444"/>
    </source>
</evidence>
<dbReference type="Proteomes" id="UP000241444">
    <property type="component" value="Unassembled WGS sequence"/>
</dbReference>
<dbReference type="EMBL" id="PGGO01000002">
    <property type="protein sequence ID" value="PSH70242.1"/>
    <property type="molecule type" value="Genomic_DNA"/>
</dbReference>
<evidence type="ECO:0000256" key="3">
    <source>
        <dbReference type="ARBA" id="ARBA00023125"/>
    </source>
</evidence>
<feature type="domain" description="HTH lysR-type" evidence="5">
    <location>
        <begin position="16"/>
        <end position="73"/>
    </location>
</feature>
<organism evidence="6 7">
    <name type="scientific">Phyllobacterium brassicacearum</name>
    <dbReference type="NCBI Taxonomy" id="314235"/>
    <lineage>
        <taxon>Bacteria</taxon>
        <taxon>Pseudomonadati</taxon>
        <taxon>Pseudomonadota</taxon>
        <taxon>Alphaproteobacteria</taxon>
        <taxon>Hyphomicrobiales</taxon>
        <taxon>Phyllobacteriaceae</taxon>
        <taxon>Phyllobacterium</taxon>
    </lineage>
</organism>
<keyword evidence="7" id="KW-1185">Reference proteome</keyword>
<dbReference type="FunFam" id="1.10.10.10:FF:000001">
    <property type="entry name" value="LysR family transcriptional regulator"/>
    <property type="match status" value="1"/>
</dbReference>
<sequence length="318" mass="35164">MHAAIISIWFSESRNMNWNDIRYFLAVARHSGLTGAAKQLGVSQSTVARRVETLEAALRTRFFERHTHGYQLTEEGREMMEKAIAIEGSMAEIADDLGERDIQPSGMVRVATIETLANQIIIPNLPALQNANPALQLGIAINASLSRLPQREADIALRLCRPEQGPYAVKRVGGISFGLYASRAYLERHPIAKNATLITGHRLIMWGDPMAYTALPRAMRLWSDGSLATLVLDSVQAQVLAVKAGVGIGILPCITADDEDHFVRINPAHYLQDEDIWLIVPNDLRRAKRIRVVSDFLTQVVQRNQGILAGTSTRNKAA</sequence>
<dbReference type="SUPFAM" id="SSF46785">
    <property type="entry name" value="Winged helix' DNA-binding domain"/>
    <property type="match status" value="1"/>
</dbReference>
<dbReference type="GO" id="GO:0003700">
    <property type="term" value="F:DNA-binding transcription factor activity"/>
    <property type="evidence" value="ECO:0007669"/>
    <property type="project" value="InterPro"/>
</dbReference>
<keyword evidence="2" id="KW-0805">Transcription regulation</keyword>
<proteinExistence type="inferred from homology"/>